<dbReference type="GO" id="GO:0003779">
    <property type="term" value="F:actin binding"/>
    <property type="evidence" value="ECO:0007669"/>
    <property type="project" value="InterPro"/>
</dbReference>
<dbReference type="InterPro" id="IPR042201">
    <property type="entry name" value="FH2_Formin_sf"/>
</dbReference>
<dbReference type="EMBL" id="CP064815">
    <property type="protein sequence ID" value="QPG76451.1"/>
    <property type="molecule type" value="Genomic_DNA"/>
</dbReference>
<dbReference type="Proteomes" id="UP000662931">
    <property type="component" value="Chromosome 4"/>
</dbReference>
<dbReference type="GO" id="GO:0051016">
    <property type="term" value="P:barbed-end actin filament capping"/>
    <property type="evidence" value="ECO:0007669"/>
    <property type="project" value="TreeGrafter"/>
</dbReference>
<accession>A0A875S476</accession>
<evidence type="ECO:0000313" key="9">
    <source>
        <dbReference type="Proteomes" id="UP000662931"/>
    </source>
</evidence>
<evidence type="ECO:0000256" key="1">
    <source>
        <dbReference type="ARBA" id="ARBA00004266"/>
    </source>
</evidence>
<protein>
    <submittedName>
        <fullName evidence="8">Uncharacterized protein</fullName>
    </submittedName>
</protein>
<dbReference type="PROSITE" id="PS51444">
    <property type="entry name" value="FH2"/>
    <property type="match status" value="1"/>
</dbReference>
<dbReference type="InterPro" id="IPR016024">
    <property type="entry name" value="ARM-type_fold"/>
</dbReference>
<feature type="compositionally biased region" description="Polar residues" evidence="5">
    <location>
        <begin position="28"/>
        <end position="37"/>
    </location>
</feature>
<evidence type="ECO:0000256" key="2">
    <source>
        <dbReference type="ARBA" id="ARBA00004431"/>
    </source>
</evidence>
<dbReference type="InterPro" id="IPR014768">
    <property type="entry name" value="GBD/FH3_dom"/>
</dbReference>
<dbReference type="KEGG" id="bnn:FOA43_003840"/>
<dbReference type="SMART" id="SM00498">
    <property type="entry name" value="FH2"/>
    <property type="match status" value="1"/>
</dbReference>
<feature type="domain" description="GBD/FH3" evidence="6">
    <location>
        <begin position="118"/>
        <end position="558"/>
    </location>
</feature>
<name>A0A875S476_EENNA</name>
<dbReference type="FunFam" id="1.20.58.2220:FF:000006">
    <property type="entry name" value="Cytokinesis protein sepA"/>
    <property type="match status" value="1"/>
</dbReference>
<gene>
    <name evidence="8" type="ORF">FOA43_003840</name>
</gene>
<dbReference type="GO" id="GO:0001411">
    <property type="term" value="C:hyphal tip"/>
    <property type="evidence" value="ECO:0007669"/>
    <property type="project" value="UniProtKB-ARBA"/>
</dbReference>
<organism evidence="8 9">
    <name type="scientific">Eeniella nana</name>
    <name type="common">Yeast</name>
    <name type="synonym">Brettanomyces nanus</name>
    <dbReference type="NCBI Taxonomy" id="13502"/>
    <lineage>
        <taxon>Eukaryota</taxon>
        <taxon>Fungi</taxon>
        <taxon>Dikarya</taxon>
        <taxon>Ascomycota</taxon>
        <taxon>Saccharomycotina</taxon>
        <taxon>Pichiomycetes</taxon>
        <taxon>Pichiales</taxon>
        <taxon>Pichiaceae</taxon>
        <taxon>Brettanomyces</taxon>
    </lineage>
</organism>
<feature type="region of interest" description="Disordered" evidence="5">
    <location>
        <begin position="21"/>
        <end position="42"/>
    </location>
</feature>
<evidence type="ECO:0000259" key="7">
    <source>
        <dbReference type="PROSITE" id="PS51444"/>
    </source>
</evidence>
<feature type="region of interest" description="Disordered" evidence="5">
    <location>
        <begin position="610"/>
        <end position="667"/>
    </location>
</feature>
<dbReference type="GO" id="GO:0043332">
    <property type="term" value="C:mating projection tip"/>
    <property type="evidence" value="ECO:0007669"/>
    <property type="project" value="TreeGrafter"/>
</dbReference>
<evidence type="ECO:0000256" key="5">
    <source>
        <dbReference type="SAM" id="MobiDB-lite"/>
    </source>
</evidence>
<keyword evidence="9" id="KW-1185">Reference proteome</keyword>
<dbReference type="SUPFAM" id="SSF48371">
    <property type="entry name" value="ARM repeat"/>
    <property type="match status" value="1"/>
</dbReference>
<dbReference type="Gene3D" id="1.25.10.10">
    <property type="entry name" value="Leucine-rich Repeat Variant"/>
    <property type="match status" value="1"/>
</dbReference>
<comment type="subcellular location">
    <subcellularLocation>
        <location evidence="1">Bud neck</location>
    </subcellularLocation>
    <subcellularLocation>
        <location evidence="2">Cell septum</location>
    </subcellularLocation>
</comment>
<dbReference type="SMART" id="SM01140">
    <property type="entry name" value="Drf_GBD"/>
    <property type="match status" value="1"/>
</dbReference>
<dbReference type="GO" id="GO:0000920">
    <property type="term" value="P:septum digestion after cytokinesis"/>
    <property type="evidence" value="ECO:0007669"/>
    <property type="project" value="UniProtKB-ARBA"/>
</dbReference>
<feature type="region of interest" description="Disordered" evidence="5">
    <location>
        <begin position="1419"/>
        <end position="1456"/>
    </location>
</feature>
<dbReference type="GO" id="GO:0031267">
    <property type="term" value="F:small GTPase binding"/>
    <property type="evidence" value="ECO:0007669"/>
    <property type="project" value="InterPro"/>
</dbReference>
<evidence type="ECO:0000259" key="6">
    <source>
        <dbReference type="PROSITE" id="PS51232"/>
    </source>
</evidence>
<dbReference type="PANTHER" id="PTHR47102">
    <property type="entry name" value="PROTEIN BNI1"/>
    <property type="match status" value="1"/>
</dbReference>
<comment type="similarity">
    <text evidence="4">Belongs to the formin homology family. BNI1 subfamily.</text>
</comment>
<keyword evidence="3" id="KW-0175">Coiled coil</keyword>
<sequence length="1472" mass="165396">MSEPAEELRVHKIRGTHADGGIELAISSAHSQSPTDSSGRKKFALGLRKISDRLRRKVSSSQLSSPITVDDNDDKHRLSSSSRSNYPYGMKEKVSPLIIGSSNVVPSLWSDSNAPVLSSNVTMLGLGLAGRGLHKENNLESLDPHTFNRNLTPPGSLESLEQMPRPITNKASLPSPAAGMFNFQAKSHTPVYFIKKIMNNHMTIRNYRSLEKILRNSKDNKEWIRQFVDIQGHMALAVVLLQISQRTIKSNDQLDKEFTILAAIRNIMNFQEKEDGRIHLSEVNKYVVPSLMSPRIITRNTATGMLALSVAYEKKQATESIIKGLLSATESLEMDSTSDLYSSTSSVQQENPFKDWMSSAEELVADFESENPHLVFSDQDFVKGRLTPQSIIKEYALLTIFLLSSLVSTYSDALLRVTVRQKLEDAGLIRLFDFAKSLRSEAINDLVGNYLSYRNYDIDDTSSFKEKPEEEVTENEDRNRKDDDLGNHDSLEKLGLNDEDLEVSYPSSNDPLVAPFITSMLKNLAYLTHLTDKKERLKYFRVIDNLVENVVHINNISDQNILFSTQLLLDRLNTDDTARMAVSEARESARLLREYGQRIHQLEDELKSASSLSGTSKFDHSNDTSSLNKISEGVEQRRLSSAATTGSRSNPELQNGYHRISQTGDDPMISNNFSASKFFEPYDHYQMNILDNSPKSDSSSDMKVEDSINNLCSKEAAYRTARSFVSVASTTPQAPPLPAFLKQTNKETAIPSVSSSSVPSPPVPPPPPSFLTSMSKKIDNSPLPPPLPEFLSKSQGRSQPTLLTPPLAPPLPPHNAKKAKLVSQVSTLSDEIENVTSQKVSKVLAMRRPTSKMKHLHLDKVQDISPTFWSKADDEKIISLLDKTGVLSDVEATFKALDTPIRVYRAKVKDDSSTKMSFLPRELQQQFGINLHQYSNLSEIRFVSKVLSCDKSLLDNTTVIEFFNWDGLMNIGSSIMNKFVPYSTNVRMKELKPKSDPNDLDRFDRIYLELCINLKNYWPARSKALLLSSTYERDYHDMLKKLNLIDRAVSSIKNSESLLQVFNIIKNIANYMNDSSKLVLGFKISSLQRLRFMKNSKNTISLLHYIEKIIRVHFPDLTVFVDELKELQKVSGVSLSTLEAEVSEYKSTVSNCDQSFTTGSLSDKSKLHSQDRILEYMKPILSKAKRNAELLKSHSESTVKDFDALMMYFGENPSDKANKESFFGIFSSFTESYKKVHIENVRAEEEAKAFEVRKKMMEDFKNKRAKDKEETHGSSESATEAIQGLLSQLKSNHPLTRKYSQYRDKKVLYHDTDTLTSKAQMMLKDLEKNQVAEDVATINDISKGDMESVSAFDPYLNSDENGMKSESSIDCSSVKSAGRLSIITMLINGPAGDEFDALSGEEDEIEKANQSIDDVIQNEEETNKKEEGNLLPLKRNHNTLSEPTKPIQVQSEGSSDSLDIAINQVISRLEKS</sequence>
<dbReference type="GO" id="GO:0000142">
    <property type="term" value="C:cellular bud neck contractile ring"/>
    <property type="evidence" value="ECO:0007669"/>
    <property type="project" value="UniProtKB-ARBA"/>
</dbReference>
<dbReference type="InterPro" id="IPR015425">
    <property type="entry name" value="FH2_Formin"/>
</dbReference>
<dbReference type="InterPro" id="IPR051661">
    <property type="entry name" value="Actin_filament_regulator"/>
</dbReference>
<dbReference type="PANTHER" id="PTHR47102:SF2">
    <property type="entry name" value="PROTEIN BNI1"/>
    <property type="match status" value="1"/>
</dbReference>
<feature type="region of interest" description="Disordered" evidence="5">
    <location>
        <begin position="55"/>
        <end position="85"/>
    </location>
</feature>
<dbReference type="Gene3D" id="1.10.238.150">
    <property type="entry name" value="Formin, FH3 diaphanous domain"/>
    <property type="match status" value="1"/>
</dbReference>
<dbReference type="Pfam" id="PF02181">
    <property type="entry name" value="FH2"/>
    <property type="match status" value="1"/>
</dbReference>
<evidence type="ECO:0000256" key="4">
    <source>
        <dbReference type="ARBA" id="ARBA00037935"/>
    </source>
</evidence>
<feature type="compositionally biased region" description="Polar residues" evidence="5">
    <location>
        <begin position="1438"/>
        <end position="1456"/>
    </location>
</feature>
<dbReference type="Gene3D" id="6.10.30.50">
    <property type="match status" value="1"/>
</dbReference>
<dbReference type="GO" id="GO:1903475">
    <property type="term" value="P:mitotic actomyosin contractile ring assembly"/>
    <property type="evidence" value="ECO:0007669"/>
    <property type="project" value="TreeGrafter"/>
</dbReference>
<dbReference type="Gene3D" id="1.20.58.2220">
    <property type="entry name" value="Formin, FH2 domain"/>
    <property type="match status" value="1"/>
</dbReference>
<dbReference type="OrthoDB" id="1104827at2759"/>
<dbReference type="InterPro" id="IPR011989">
    <property type="entry name" value="ARM-like"/>
</dbReference>
<proteinExistence type="inferred from homology"/>
<feature type="compositionally biased region" description="Polar residues" evidence="5">
    <location>
        <begin position="639"/>
        <end position="653"/>
    </location>
</feature>
<feature type="region of interest" description="Disordered" evidence="5">
    <location>
        <begin position="464"/>
        <end position="489"/>
    </location>
</feature>
<dbReference type="SUPFAM" id="SSF101447">
    <property type="entry name" value="Formin homology 2 domain (FH2 domain)"/>
    <property type="match status" value="1"/>
</dbReference>
<feature type="compositionally biased region" description="Pro residues" evidence="5">
    <location>
        <begin position="759"/>
        <end position="769"/>
    </location>
</feature>
<dbReference type="GO" id="GO:0051017">
    <property type="term" value="P:actin filament bundle assembly"/>
    <property type="evidence" value="ECO:0007669"/>
    <property type="project" value="TreeGrafter"/>
</dbReference>
<evidence type="ECO:0000256" key="3">
    <source>
        <dbReference type="ARBA" id="ARBA00023054"/>
    </source>
</evidence>
<dbReference type="Pfam" id="PF06371">
    <property type="entry name" value="Drf_GBD"/>
    <property type="match status" value="1"/>
</dbReference>
<evidence type="ECO:0000313" key="8">
    <source>
        <dbReference type="EMBL" id="QPG76451.1"/>
    </source>
</evidence>
<dbReference type="GO" id="GO:0030428">
    <property type="term" value="C:cell septum"/>
    <property type="evidence" value="ECO:0007669"/>
    <property type="project" value="UniProtKB-SubCell"/>
</dbReference>
<dbReference type="InterPro" id="IPR010473">
    <property type="entry name" value="GTPase-bd"/>
</dbReference>
<reference evidence="8" key="1">
    <citation type="submission" date="2020-10" db="EMBL/GenBank/DDBJ databases">
        <authorList>
            <person name="Roach M.J.R."/>
        </authorList>
    </citation>
    <scope>NUCLEOTIDE SEQUENCE</scope>
    <source>
        <strain evidence="8">CBS 1945</strain>
    </source>
</reference>
<dbReference type="PROSITE" id="PS51232">
    <property type="entry name" value="GBD_FH3"/>
    <property type="match status" value="1"/>
</dbReference>
<dbReference type="GeneID" id="62197240"/>
<feature type="domain" description="FH2" evidence="7">
    <location>
        <begin position="843"/>
        <end position="1259"/>
    </location>
</feature>
<feature type="region of interest" description="Disordered" evidence="5">
    <location>
        <begin position="748"/>
        <end position="804"/>
    </location>
</feature>
<dbReference type="RefSeq" id="XP_038780016.1">
    <property type="nucleotide sequence ID" value="XM_038924088.1"/>
</dbReference>